<dbReference type="InterPro" id="IPR004143">
    <property type="entry name" value="BPL_LPL_catalytic"/>
</dbReference>
<dbReference type="Gene3D" id="3.30.930.10">
    <property type="entry name" value="Bira Bifunctional Protein, Domain 2"/>
    <property type="match status" value="1"/>
</dbReference>
<name>A0A1Y1RTS4_9SPIO</name>
<organism evidence="3 4">
    <name type="scientific">Marispirochaeta aestuarii</name>
    <dbReference type="NCBI Taxonomy" id="1963862"/>
    <lineage>
        <taxon>Bacteria</taxon>
        <taxon>Pseudomonadati</taxon>
        <taxon>Spirochaetota</taxon>
        <taxon>Spirochaetia</taxon>
        <taxon>Spirochaetales</taxon>
        <taxon>Spirochaetaceae</taxon>
        <taxon>Marispirochaeta</taxon>
    </lineage>
</organism>
<reference evidence="3 4" key="1">
    <citation type="submission" date="2017-03" db="EMBL/GenBank/DDBJ databases">
        <title>Draft Genome sequence of Marispirochaeta sp. strain JC444.</title>
        <authorList>
            <person name="Shivani Y."/>
            <person name="Subhash Y."/>
            <person name="Sasikala C."/>
            <person name="Ramana C."/>
        </authorList>
    </citation>
    <scope>NUCLEOTIDE SEQUENCE [LARGE SCALE GENOMIC DNA]</scope>
    <source>
        <strain evidence="3 4">JC444</strain>
    </source>
</reference>
<evidence type="ECO:0000313" key="3">
    <source>
        <dbReference type="EMBL" id="ORC31197.1"/>
    </source>
</evidence>
<dbReference type="PROSITE" id="PS51733">
    <property type="entry name" value="BPL_LPL_CATALYTIC"/>
    <property type="match status" value="1"/>
</dbReference>
<dbReference type="SUPFAM" id="SSF55681">
    <property type="entry name" value="Class II aaRS and biotin synthetases"/>
    <property type="match status" value="1"/>
</dbReference>
<feature type="domain" description="BPL/LPL catalytic" evidence="2">
    <location>
        <begin position="6"/>
        <end position="194"/>
    </location>
</feature>
<dbReference type="InterPro" id="IPR045864">
    <property type="entry name" value="aa-tRNA-synth_II/BPL/LPL"/>
</dbReference>
<keyword evidence="1 3" id="KW-0436">Ligase</keyword>
<protein>
    <submittedName>
        <fullName evidence="3">Biotin--[acetyl-CoA-carboxylase] ligase</fullName>
    </submittedName>
</protein>
<comment type="caution">
    <text evidence="3">The sequence shown here is derived from an EMBL/GenBank/DDBJ whole genome shotgun (WGS) entry which is preliminary data.</text>
</comment>
<gene>
    <name evidence="3" type="ORF">B4O97_16925</name>
</gene>
<sequence length="259" mass="28164">MSWFLEGVLLTELDLENPFFSAPVYHLEETGSTMEDAARLAAEGKASGFVVTADHQISGRGRIADRRWESSRGRDLLFTLALRLNDIPFGPTALSLRCGLGLALLLEKRWGLEPWIKWPNDLLIRGGKIAGILCQGRGDWFFTGIGLNLVSPTSASKLRRRAASVTDETGREEEPSVVLSALLPALKEALSARDWQEQINRRLFGAGSQVTVYPGAAGSGESYRARILGAAPDGGLILLDGDGRRVTLITGEIDFQDLS</sequence>
<dbReference type="STRING" id="1963862.B4O97_16925"/>
<dbReference type="CDD" id="cd16442">
    <property type="entry name" value="BPL"/>
    <property type="match status" value="1"/>
</dbReference>
<dbReference type="EMBL" id="MWQY01000025">
    <property type="protein sequence ID" value="ORC31197.1"/>
    <property type="molecule type" value="Genomic_DNA"/>
</dbReference>
<dbReference type="GO" id="GO:0005737">
    <property type="term" value="C:cytoplasm"/>
    <property type="evidence" value="ECO:0007669"/>
    <property type="project" value="TreeGrafter"/>
</dbReference>
<accession>A0A1Y1RTS4</accession>
<evidence type="ECO:0000313" key="4">
    <source>
        <dbReference type="Proteomes" id="UP000192343"/>
    </source>
</evidence>
<dbReference type="PANTHER" id="PTHR12835">
    <property type="entry name" value="BIOTIN PROTEIN LIGASE"/>
    <property type="match status" value="1"/>
</dbReference>
<dbReference type="PANTHER" id="PTHR12835:SF5">
    <property type="entry name" value="BIOTIN--PROTEIN LIGASE"/>
    <property type="match status" value="1"/>
</dbReference>
<proteinExistence type="predicted"/>
<dbReference type="InterPro" id="IPR004408">
    <property type="entry name" value="Biotin_CoA_COase_ligase"/>
</dbReference>
<evidence type="ECO:0000259" key="2">
    <source>
        <dbReference type="PROSITE" id="PS51733"/>
    </source>
</evidence>
<evidence type="ECO:0000256" key="1">
    <source>
        <dbReference type="ARBA" id="ARBA00022598"/>
    </source>
</evidence>
<dbReference type="AlphaFoldDB" id="A0A1Y1RTS4"/>
<keyword evidence="4" id="KW-1185">Reference proteome</keyword>
<dbReference type="GO" id="GO:0004077">
    <property type="term" value="F:biotin--[biotin carboxyl-carrier protein] ligase activity"/>
    <property type="evidence" value="ECO:0007669"/>
    <property type="project" value="InterPro"/>
</dbReference>
<dbReference type="Pfam" id="PF03099">
    <property type="entry name" value="BPL_LplA_LipB"/>
    <property type="match status" value="1"/>
</dbReference>
<dbReference type="Proteomes" id="UP000192343">
    <property type="component" value="Unassembled WGS sequence"/>
</dbReference>
<dbReference type="NCBIfam" id="TIGR00121">
    <property type="entry name" value="birA_ligase"/>
    <property type="match status" value="1"/>
</dbReference>